<evidence type="ECO:0000313" key="3">
    <source>
        <dbReference type="EMBL" id="KFI31787.1"/>
    </source>
</evidence>
<organism evidence="3 4">
    <name type="scientific">Haematobacter massiliensis</name>
    <dbReference type="NCBI Taxonomy" id="195105"/>
    <lineage>
        <taxon>Bacteria</taxon>
        <taxon>Pseudomonadati</taxon>
        <taxon>Pseudomonadota</taxon>
        <taxon>Alphaproteobacteria</taxon>
        <taxon>Rhodobacterales</taxon>
        <taxon>Paracoccaceae</taxon>
        <taxon>Haematobacter</taxon>
    </lineage>
</organism>
<dbReference type="Proteomes" id="UP000028826">
    <property type="component" value="Unassembled WGS sequence"/>
</dbReference>
<evidence type="ECO:0000259" key="2">
    <source>
        <dbReference type="Pfam" id="PF05193"/>
    </source>
</evidence>
<dbReference type="GO" id="GO:0006508">
    <property type="term" value="P:proteolysis"/>
    <property type="evidence" value="ECO:0007669"/>
    <property type="project" value="UniProtKB-KW"/>
</dbReference>
<dbReference type="SUPFAM" id="SSF63411">
    <property type="entry name" value="LuxS/MPP-like metallohydrolase"/>
    <property type="match status" value="2"/>
</dbReference>
<keyword evidence="3" id="KW-0378">Hydrolase</keyword>
<reference evidence="3 4" key="1">
    <citation type="submission" date="2014-03" db="EMBL/GenBank/DDBJ databases">
        <title>Genome of Haematobacter massiliensis CCUG 47968.</title>
        <authorList>
            <person name="Wang D."/>
            <person name="Wang G."/>
        </authorList>
    </citation>
    <scope>NUCLEOTIDE SEQUENCE [LARGE SCALE GENOMIC DNA]</scope>
    <source>
        <strain evidence="3 4">CCUG 47968</strain>
    </source>
</reference>
<dbReference type="GO" id="GO:0046872">
    <property type="term" value="F:metal ion binding"/>
    <property type="evidence" value="ECO:0007669"/>
    <property type="project" value="InterPro"/>
</dbReference>
<keyword evidence="3" id="KW-0645">Protease</keyword>
<name>A0A086YBY7_9RHOB</name>
<gene>
    <name evidence="3" type="ORF">CN97_04990</name>
</gene>
<dbReference type="PANTHER" id="PTHR11851:SF224">
    <property type="entry name" value="PROCESSING PROTEASE"/>
    <property type="match status" value="1"/>
</dbReference>
<dbReference type="STRING" id="195105.CN97_04990"/>
<evidence type="ECO:0000313" key="4">
    <source>
        <dbReference type="Proteomes" id="UP000028826"/>
    </source>
</evidence>
<keyword evidence="4" id="KW-1185">Reference proteome</keyword>
<dbReference type="Pfam" id="PF05193">
    <property type="entry name" value="Peptidase_M16_C"/>
    <property type="match status" value="1"/>
</dbReference>
<dbReference type="RefSeq" id="WP_088217173.1">
    <property type="nucleotide sequence ID" value="NZ_CAMIFG010000024.1"/>
</dbReference>
<dbReference type="Gene3D" id="3.30.830.10">
    <property type="entry name" value="Metalloenzyme, LuxS/M16 peptidase-like"/>
    <property type="match status" value="2"/>
</dbReference>
<feature type="domain" description="Peptidase M16 C-terminal" evidence="2">
    <location>
        <begin position="188"/>
        <end position="361"/>
    </location>
</feature>
<dbReference type="OrthoDB" id="9811314at2"/>
<dbReference type="AlphaFoldDB" id="A0A086YBY7"/>
<sequence>MIRFTFALAAGLGFAFPALAAVDIQEVTSPGGIKAWLVEEHSIPFTALEIRFKGGASLDAEGKRGAINLMSGLLDEGAADLDSRAFSAAAEDLAASIRFNASDDALSVSARFLTENRPQAVELIRMAVNEPRFDEDAIERVRGQVLASIASDARDPNAIAAHTFAHLAFPADPYGTAIDGTEESVRALTRDDLIAAKDRVMARDRVVVSAVGDIDAGELGKILDEILGALPATGAEMPPAVSYDLAGGTTVVDFDTPQSVILFAQPGIERDDPDFFPAFVLNEVLGGGRFTARLMKEVREKRGLTYGIYTSMANYDRASYIVGSVATVNARAGETLSVIRDEWTKAQADGITQEELDATKTYLIGAYPLRFDGNATIARILVGMQAQGYGPDYITKRNEFIEAVTLEDVKRVAAERLAPEKLHFVVVGHPEGVTAN</sequence>
<dbReference type="PANTHER" id="PTHR11851">
    <property type="entry name" value="METALLOPROTEASE"/>
    <property type="match status" value="1"/>
</dbReference>
<dbReference type="GO" id="GO:0008233">
    <property type="term" value="F:peptidase activity"/>
    <property type="evidence" value="ECO:0007669"/>
    <property type="project" value="UniProtKB-KW"/>
</dbReference>
<feature type="domain" description="Peptidase M16 N-terminal" evidence="1">
    <location>
        <begin position="41"/>
        <end position="159"/>
    </location>
</feature>
<dbReference type="InterPro" id="IPR011249">
    <property type="entry name" value="Metalloenz_LuxS/M16"/>
</dbReference>
<dbReference type="EMBL" id="JGYG01000001">
    <property type="protein sequence ID" value="KFI31787.1"/>
    <property type="molecule type" value="Genomic_DNA"/>
</dbReference>
<dbReference type="Pfam" id="PF00675">
    <property type="entry name" value="Peptidase_M16"/>
    <property type="match status" value="1"/>
</dbReference>
<dbReference type="InterPro" id="IPR050361">
    <property type="entry name" value="MPP/UQCRC_Complex"/>
</dbReference>
<proteinExistence type="predicted"/>
<dbReference type="InterPro" id="IPR007863">
    <property type="entry name" value="Peptidase_M16_C"/>
</dbReference>
<dbReference type="eggNOG" id="COG0612">
    <property type="taxonomic scope" value="Bacteria"/>
</dbReference>
<dbReference type="InterPro" id="IPR011765">
    <property type="entry name" value="Pept_M16_N"/>
</dbReference>
<accession>A0A086YBY7</accession>
<comment type="caution">
    <text evidence="3">The sequence shown here is derived from an EMBL/GenBank/DDBJ whole genome shotgun (WGS) entry which is preliminary data.</text>
</comment>
<protein>
    <submittedName>
        <fullName evidence="3">Zinc protease</fullName>
    </submittedName>
</protein>
<evidence type="ECO:0000259" key="1">
    <source>
        <dbReference type="Pfam" id="PF00675"/>
    </source>
</evidence>